<dbReference type="InterPro" id="IPR002516">
    <property type="entry name" value="Glyco_trans_11"/>
</dbReference>
<evidence type="ECO:0000313" key="5">
    <source>
        <dbReference type="EMBL" id="KAK7491092.1"/>
    </source>
</evidence>
<comment type="similarity">
    <text evidence="3">Belongs to the glycosyltransferase 11 family.</text>
</comment>
<feature type="transmembrane region" description="Helical" evidence="3">
    <location>
        <begin position="23"/>
        <end position="43"/>
    </location>
</feature>
<dbReference type="CDD" id="cd11301">
    <property type="entry name" value="Fut1_Fut2_like"/>
    <property type="match status" value="1"/>
</dbReference>
<evidence type="ECO:0000256" key="1">
    <source>
        <dbReference type="ARBA" id="ARBA00022676"/>
    </source>
</evidence>
<protein>
    <recommendedName>
        <fullName evidence="3">L-Fucosyltransferase</fullName>
        <ecNumber evidence="3">2.4.1.-</ecNumber>
    </recommendedName>
</protein>
<dbReference type="PANTHER" id="PTHR11927">
    <property type="entry name" value="GALACTOSIDE 2-L-FUCOSYLTRANSFERASE"/>
    <property type="match status" value="1"/>
</dbReference>
<evidence type="ECO:0000256" key="3">
    <source>
        <dbReference type="RuleBase" id="RU363129"/>
    </source>
</evidence>
<keyword evidence="3" id="KW-0812">Transmembrane</keyword>
<dbReference type="Proteomes" id="UP001519460">
    <property type="component" value="Unassembled WGS sequence"/>
</dbReference>
<reference evidence="5 6" key="1">
    <citation type="journal article" date="2023" name="Sci. Data">
        <title>Genome assembly of the Korean intertidal mud-creeper Batillaria attramentaria.</title>
        <authorList>
            <person name="Patra A.K."/>
            <person name="Ho P.T."/>
            <person name="Jun S."/>
            <person name="Lee S.J."/>
            <person name="Kim Y."/>
            <person name="Won Y.J."/>
        </authorList>
    </citation>
    <scope>NUCLEOTIDE SEQUENCE [LARGE SCALE GENOMIC DNA]</scope>
    <source>
        <strain evidence="5">Wonlab-2016</strain>
    </source>
</reference>
<gene>
    <name evidence="5" type="ORF">BaRGS_00017656</name>
</gene>
<feature type="region of interest" description="Disordered" evidence="4">
    <location>
        <begin position="56"/>
        <end position="76"/>
    </location>
</feature>
<dbReference type="Pfam" id="PF01531">
    <property type="entry name" value="Glyco_transf_11"/>
    <property type="match status" value="1"/>
</dbReference>
<keyword evidence="1 3" id="KW-0328">Glycosyltransferase</keyword>
<sequence length="376" mass="42160">MKLEEGKNKNSGSERACATKQRCCIAVALCAVLWFLFIVQFSAKFTVPSITRDSRSFPTNYSSQNPHLLTPKPVQKQAGSNPFCEALNERLKGKSGGGNDTGMVTNSAGQKYSVTSGVYGRLGNQMFQYASLLGISQMNNRSPFFPRRGNGFQGVFRTTHVKDRSSKGFQVISEKTIRTYDPKFESLPQADVYLMQYLQSWKYFHCYRDLILREFTFLANVQNAAAAILNKYRKSGQKAITVGVHVRRGDLLMSKHVNQGYRPAPKSYLDRAADYMRKKYRDVIFIVASDDVNWCKKTLTAKDFYVMDRGSAGVDLAVLASCDHVIMTLGTFGWWAGYLSGGDVIYYNNSAVPKSHADVIMTPEDFFLPTWVGLGD</sequence>
<comment type="caution">
    <text evidence="5">The sequence shown here is derived from an EMBL/GenBank/DDBJ whole genome shotgun (WGS) entry which is preliminary data.</text>
</comment>
<comment type="pathway">
    <text evidence="3">Protein modification; protein glycosylation.</text>
</comment>
<keyword evidence="3" id="KW-0472">Membrane</keyword>
<keyword evidence="3" id="KW-0333">Golgi apparatus</keyword>
<comment type="subcellular location">
    <subcellularLocation>
        <location evidence="3">Golgi apparatus</location>
        <location evidence="3">Golgi stack membrane</location>
        <topology evidence="3">Single-pass type II membrane protein</topology>
    </subcellularLocation>
</comment>
<name>A0ABD0KVG0_9CAEN</name>
<evidence type="ECO:0000256" key="2">
    <source>
        <dbReference type="ARBA" id="ARBA00022679"/>
    </source>
</evidence>
<dbReference type="AlphaFoldDB" id="A0ABD0KVG0"/>
<keyword evidence="3" id="KW-1133">Transmembrane helix</keyword>
<dbReference type="EMBL" id="JACVVK020000119">
    <property type="protein sequence ID" value="KAK7491092.1"/>
    <property type="molecule type" value="Genomic_DNA"/>
</dbReference>
<dbReference type="PANTHER" id="PTHR11927:SF9">
    <property type="entry name" value="L-FUCOSYLTRANSFERASE"/>
    <property type="match status" value="1"/>
</dbReference>
<accession>A0ABD0KVG0</accession>
<proteinExistence type="inferred from homology"/>
<evidence type="ECO:0000313" key="6">
    <source>
        <dbReference type="Proteomes" id="UP001519460"/>
    </source>
</evidence>
<organism evidence="5 6">
    <name type="scientific">Batillaria attramentaria</name>
    <dbReference type="NCBI Taxonomy" id="370345"/>
    <lineage>
        <taxon>Eukaryota</taxon>
        <taxon>Metazoa</taxon>
        <taxon>Spiralia</taxon>
        <taxon>Lophotrochozoa</taxon>
        <taxon>Mollusca</taxon>
        <taxon>Gastropoda</taxon>
        <taxon>Caenogastropoda</taxon>
        <taxon>Sorbeoconcha</taxon>
        <taxon>Cerithioidea</taxon>
        <taxon>Batillariidae</taxon>
        <taxon>Batillaria</taxon>
    </lineage>
</organism>
<dbReference type="GO" id="GO:0016757">
    <property type="term" value="F:glycosyltransferase activity"/>
    <property type="evidence" value="ECO:0007669"/>
    <property type="project" value="UniProtKB-KW"/>
</dbReference>
<dbReference type="EC" id="2.4.1.-" evidence="3"/>
<dbReference type="GO" id="GO:0032580">
    <property type="term" value="C:Golgi cisterna membrane"/>
    <property type="evidence" value="ECO:0007669"/>
    <property type="project" value="UniProtKB-SubCell"/>
</dbReference>
<keyword evidence="2 3" id="KW-0808">Transferase</keyword>
<keyword evidence="3" id="KW-0325">Glycoprotein</keyword>
<feature type="compositionally biased region" description="Polar residues" evidence="4">
    <location>
        <begin position="56"/>
        <end position="67"/>
    </location>
</feature>
<keyword evidence="3" id="KW-0735">Signal-anchor</keyword>
<evidence type="ECO:0000256" key="4">
    <source>
        <dbReference type="SAM" id="MobiDB-lite"/>
    </source>
</evidence>
<keyword evidence="6" id="KW-1185">Reference proteome</keyword>